<evidence type="ECO:0000313" key="5">
    <source>
        <dbReference type="EMBL" id="QDU92567.1"/>
    </source>
</evidence>
<feature type="transmembrane region" description="Helical" evidence="2">
    <location>
        <begin position="1207"/>
        <end position="1228"/>
    </location>
</feature>
<feature type="compositionally biased region" description="Low complexity" evidence="1">
    <location>
        <begin position="1128"/>
        <end position="1147"/>
    </location>
</feature>
<evidence type="ECO:0000313" key="6">
    <source>
        <dbReference type="Proteomes" id="UP000317648"/>
    </source>
</evidence>
<feature type="compositionally biased region" description="Polar residues" evidence="1">
    <location>
        <begin position="1158"/>
        <end position="1167"/>
    </location>
</feature>
<dbReference type="GO" id="GO:0043130">
    <property type="term" value="F:ubiquitin binding"/>
    <property type="evidence" value="ECO:0007669"/>
    <property type="project" value="InterPro"/>
</dbReference>
<dbReference type="Proteomes" id="UP000317648">
    <property type="component" value="Chromosome"/>
</dbReference>
<keyword evidence="6" id="KW-1185">Reference proteome</keyword>
<evidence type="ECO:0000256" key="1">
    <source>
        <dbReference type="SAM" id="MobiDB-lite"/>
    </source>
</evidence>
<organism evidence="5 6">
    <name type="scientific">Lignipirellula cremea</name>
    <dbReference type="NCBI Taxonomy" id="2528010"/>
    <lineage>
        <taxon>Bacteria</taxon>
        <taxon>Pseudomonadati</taxon>
        <taxon>Planctomycetota</taxon>
        <taxon>Planctomycetia</taxon>
        <taxon>Pirellulales</taxon>
        <taxon>Pirellulaceae</taxon>
        <taxon>Lignipirellula</taxon>
    </lineage>
</organism>
<feature type="chain" id="PRO_5022017438" description="SLA1 homology domain-containing protein" evidence="3">
    <location>
        <begin position="22"/>
        <end position="1234"/>
    </location>
</feature>
<feature type="region of interest" description="Disordered" evidence="1">
    <location>
        <begin position="79"/>
        <end position="116"/>
    </location>
</feature>
<keyword evidence="2" id="KW-0812">Transmembrane</keyword>
<dbReference type="GO" id="GO:0030674">
    <property type="term" value="F:protein-macromolecule adaptor activity"/>
    <property type="evidence" value="ECO:0007669"/>
    <property type="project" value="InterPro"/>
</dbReference>
<reference evidence="5 6" key="1">
    <citation type="submission" date="2019-02" db="EMBL/GenBank/DDBJ databases">
        <title>Deep-cultivation of Planctomycetes and their phenomic and genomic characterization uncovers novel biology.</title>
        <authorList>
            <person name="Wiegand S."/>
            <person name="Jogler M."/>
            <person name="Boedeker C."/>
            <person name="Pinto D."/>
            <person name="Vollmers J."/>
            <person name="Rivas-Marin E."/>
            <person name="Kohn T."/>
            <person name="Peeters S.H."/>
            <person name="Heuer A."/>
            <person name="Rast P."/>
            <person name="Oberbeckmann S."/>
            <person name="Bunk B."/>
            <person name="Jeske O."/>
            <person name="Meyerdierks A."/>
            <person name="Storesund J.E."/>
            <person name="Kallscheuer N."/>
            <person name="Luecker S."/>
            <person name="Lage O.M."/>
            <person name="Pohl T."/>
            <person name="Merkel B.J."/>
            <person name="Hornburger P."/>
            <person name="Mueller R.-W."/>
            <person name="Bruemmer F."/>
            <person name="Labrenz M."/>
            <person name="Spormann A.M."/>
            <person name="Op den Camp H."/>
            <person name="Overmann J."/>
            <person name="Amann R."/>
            <person name="Jetten M.S.M."/>
            <person name="Mascher T."/>
            <person name="Medema M.H."/>
            <person name="Devos D.P."/>
            <person name="Kaster A.-K."/>
            <person name="Ovreas L."/>
            <person name="Rohde M."/>
            <person name="Galperin M.Y."/>
            <person name="Jogler C."/>
        </authorList>
    </citation>
    <scope>NUCLEOTIDE SEQUENCE [LARGE SCALE GENOMIC DNA]</scope>
    <source>
        <strain evidence="5 6">Pla85_3_4</strain>
    </source>
</reference>
<accession>A0A518DL57</accession>
<dbReference type="InterPro" id="IPR007131">
    <property type="entry name" value="SHD1"/>
</dbReference>
<dbReference type="Pfam" id="PF03983">
    <property type="entry name" value="SHD1"/>
    <property type="match status" value="1"/>
</dbReference>
<sequence precursor="true">MFRIAFITTVFLLTSAALLHAEERTWTSIDGAFRLQAELVGAEGSQVRLKRSDNGQEITVKLELLSQPDREYVRSLADKATSDAPTAGDAAPAPAGAPKSEVPAADDAKGEVTLENAPPPDYRSLLMLYYAAQSDLLKVSESFLGEVYAVYMIPPKASGPITDEYRRLQDEMKASEFARKRIVEQIRTFAAAKLAGVEKGPTVQRFRVQWKMQLDRYDEAIGGFPFDRSYYDLTFHNNTDTYSWQLPEGPHLIVPRMVTPRARPADPFVQFSWNPLVSQLEQPLFPKGLFQRKIPGSFPIVVEGIGRMPALSMKPAQAEAFLLGLPQQKGQPDRWIPLDVLLEVGPMQIAEGQLQPVPARVVLARALHPGTGQVLQTFAAEQFLPGESAPPAAGGKRHFTIDEAPALNRRRMALLQIQKDFQLVLPERLEELTLDQIRREVFFWKHFQQDRGTPEQLMRYATSIGLNPRHPLMYYQWQKLDAAGSPLASGALPQLLTGDDRAWEFLKSEKGYDPRYKIEAGVFMFDREKIIGRDPEITAPELRPVVKKLVQTTAAKAPRQAAIRIPLGEVEYDPETLALLPQRRGSSDEEPAFDPLNEITTADFGRPRKLPAITFPESLRDKTLYEVKFFGEASDPVGETAVRMFDRAPRFSQETVNTLRDRIGVITNYPVAVALDRQIHFDRVPLTRKTVDKLAGIRDWHARMQMRIVVSELDVALTEQHGIENPLRPGAIIVGKVQGVEIETSKGEPVAFIPATDLPASIPHVDDDPFARAASSGSTDGKPGDSPGAPADGAARPLTPAAIPLLVARLTPESFEQYLDQFLVARIQHEFWFRENPEKNNYGVDPQLGQALPPFEQLPPQNERQELAAPFREWAKQNSPRLENHFTLRFGKFDFRDRRGEEAPAPAVLEEAVYGSPHSDDLGTATSSYRLFPSRLHPNQRFKPITPEESQKDSNWSQLLSRAPAEIYFGSRQYAFVTPNADGERANPQSRQGSFAGGQSTIAGVPVARPTTEPIFPVLRVDKELWLPPDAALAPNQPYALEIEFEAADIEIVDLPPPHPWIEAYLQYQNSVPPQMHEYRQANDAGNYLVIQAAVKAARLVNTATEETAVQLVVKDYRPIKLAPVAPANPPATATPSSSAQPARPAPTGTPRYGASTPDASTSNASTPSVPVPGVPVPGVSKPIIPPPVAIAAVPGDAPPARQTGSWAGTLAALACVLALAIGGVAWWRKQLAA</sequence>
<keyword evidence="2" id="KW-1133">Transmembrane helix</keyword>
<feature type="region of interest" description="Disordered" evidence="1">
    <location>
        <begin position="1128"/>
        <end position="1173"/>
    </location>
</feature>
<protein>
    <recommendedName>
        <fullName evidence="4">SLA1 homology domain-containing protein</fullName>
    </recommendedName>
</protein>
<evidence type="ECO:0000259" key="4">
    <source>
        <dbReference type="Pfam" id="PF03983"/>
    </source>
</evidence>
<feature type="region of interest" description="Disordered" evidence="1">
    <location>
        <begin position="983"/>
        <end position="1002"/>
    </location>
</feature>
<keyword evidence="2" id="KW-0472">Membrane</keyword>
<dbReference type="Gene3D" id="2.30.30.700">
    <property type="entry name" value="SLA1 homology domain 1"/>
    <property type="match status" value="1"/>
</dbReference>
<dbReference type="KEGG" id="lcre:Pla8534_03150"/>
<dbReference type="AlphaFoldDB" id="A0A518DL57"/>
<name>A0A518DL57_9BACT</name>
<feature type="domain" description="SLA1 homology" evidence="4">
    <location>
        <begin position="23"/>
        <end position="78"/>
    </location>
</feature>
<evidence type="ECO:0000256" key="3">
    <source>
        <dbReference type="SAM" id="SignalP"/>
    </source>
</evidence>
<feature type="signal peptide" evidence="3">
    <location>
        <begin position="1"/>
        <end position="21"/>
    </location>
</feature>
<dbReference type="RefSeq" id="WP_145048630.1">
    <property type="nucleotide sequence ID" value="NZ_CP036433.1"/>
</dbReference>
<keyword evidence="3" id="KW-0732">Signal</keyword>
<evidence type="ECO:0000256" key="2">
    <source>
        <dbReference type="SAM" id="Phobius"/>
    </source>
</evidence>
<proteinExistence type="predicted"/>
<gene>
    <name evidence="5" type="ORF">Pla8534_03150</name>
</gene>
<feature type="compositionally biased region" description="Polar residues" evidence="1">
    <location>
        <begin position="987"/>
        <end position="1002"/>
    </location>
</feature>
<dbReference type="GO" id="GO:0042802">
    <property type="term" value="F:identical protein binding"/>
    <property type="evidence" value="ECO:0007669"/>
    <property type="project" value="InterPro"/>
</dbReference>
<feature type="compositionally biased region" description="Low complexity" evidence="1">
    <location>
        <begin position="780"/>
        <end position="796"/>
    </location>
</feature>
<dbReference type="EMBL" id="CP036433">
    <property type="protein sequence ID" value="QDU92567.1"/>
    <property type="molecule type" value="Genomic_DNA"/>
</dbReference>
<feature type="compositionally biased region" description="Low complexity" evidence="1">
    <location>
        <begin position="82"/>
        <end position="98"/>
    </location>
</feature>
<dbReference type="OrthoDB" id="288486at2"/>
<dbReference type="GO" id="GO:0008092">
    <property type="term" value="F:cytoskeletal protein binding"/>
    <property type="evidence" value="ECO:0007669"/>
    <property type="project" value="InterPro"/>
</dbReference>
<feature type="region of interest" description="Disordered" evidence="1">
    <location>
        <begin position="764"/>
        <end position="796"/>
    </location>
</feature>